<keyword evidence="6 7" id="KW-0472">Membrane</keyword>
<keyword evidence="5 7" id="KW-1133">Transmembrane helix</keyword>
<evidence type="ECO:0000256" key="5">
    <source>
        <dbReference type="ARBA" id="ARBA00022989"/>
    </source>
</evidence>
<protein>
    <recommendedName>
        <fullName evidence="7">Derlin</fullName>
    </recommendedName>
</protein>
<comment type="similarity">
    <text evidence="2 7">Belongs to the derlin family.</text>
</comment>
<comment type="subcellular location">
    <subcellularLocation>
        <location evidence="1 7">Endoplasmic reticulum membrane</location>
        <topology evidence="1 7">Multi-pass membrane protein</topology>
    </subcellularLocation>
</comment>
<dbReference type="InterPro" id="IPR007599">
    <property type="entry name" value="DER1"/>
</dbReference>
<dbReference type="Proteomes" id="UP000292447">
    <property type="component" value="Chromosome II"/>
</dbReference>
<dbReference type="Pfam" id="PF04511">
    <property type="entry name" value="DER1"/>
    <property type="match status" value="1"/>
</dbReference>
<keyword evidence="9" id="KW-1185">Reference proteome</keyword>
<evidence type="ECO:0000313" key="9">
    <source>
        <dbReference type="Proteomes" id="UP000292447"/>
    </source>
</evidence>
<evidence type="ECO:0000313" key="8">
    <source>
        <dbReference type="EMBL" id="QBM86829.1"/>
    </source>
</evidence>
<feature type="transmembrane region" description="Helical" evidence="7">
    <location>
        <begin position="53"/>
        <end position="75"/>
    </location>
</feature>
<dbReference type="PANTHER" id="PTHR11009">
    <property type="entry name" value="DER1-LIKE PROTEIN, DERLIN"/>
    <property type="match status" value="1"/>
</dbReference>
<reference evidence="9" key="1">
    <citation type="submission" date="2019-03" db="EMBL/GenBank/DDBJ databases">
        <title>Snf2 controls pulcherriminic acid biosynthesis and connects pigmentation and antifungal activity of the yeast Metschnikowia pulcherrima.</title>
        <authorList>
            <person name="Gore-Lloyd D."/>
            <person name="Sumann I."/>
            <person name="Brachmann A.O."/>
            <person name="Schneeberger K."/>
            <person name="Ortiz-Merino R.A."/>
            <person name="Moreno-Beltran M."/>
            <person name="Schlaefli M."/>
            <person name="Kirner P."/>
            <person name="Santos Kron A."/>
            <person name="Wolfe K.H."/>
            <person name="Piel J."/>
            <person name="Ahrens C.H."/>
            <person name="Henk D."/>
            <person name="Freimoser F.M."/>
        </authorList>
    </citation>
    <scope>NUCLEOTIDE SEQUENCE [LARGE SCALE GENOMIC DNA]</scope>
    <source>
        <strain evidence="9">APC 1.2</strain>
    </source>
</reference>
<dbReference type="STRING" id="2163413.A0A4P6XJI3"/>
<feature type="transmembrane region" description="Helical" evidence="7">
    <location>
        <begin position="16"/>
        <end position="41"/>
    </location>
</feature>
<gene>
    <name evidence="8" type="primary">MPUL0B00190</name>
    <name evidence="8" type="ORF">METSCH_B00190</name>
</gene>
<name>A0A4P6XJI3_9ASCO</name>
<keyword evidence="3 7" id="KW-0812">Transmembrane</keyword>
<evidence type="ECO:0000256" key="4">
    <source>
        <dbReference type="ARBA" id="ARBA00022824"/>
    </source>
</evidence>
<comment type="function">
    <text evidence="7">May be involved in the degradation of misfolded endoplasmic reticulum (ER) luminal proteins.</text>
</comment>
<evidence type="ECO:0000256" key="1">
    <source>
        <dbReference type="ARBA" id="ARBA00004477"/>
    </source>
</evidence>
<dbReference type="GO" id="GO:0005789">
    <property type="term" value="C:endoplasmic reticulum membrane"/>
    <property type="evidence" value="ECO:0007669"/>
    <property type="project" value="UniProtKB-SubCell"/>
</dbReference>
<feature type="transmembrane region" description="Helical" evidence="7">
    <location>
        <begin position="227"/>
        <end position="244"/>
    </location>
</feature>
<dbReference type="EMBL" id="CP034457">
    <property type="protein sequence ID" value="QBM86829.1"/>
    <property type="molecule type" value="Genomic_DNA"/>
</dbReference>
<evidence type="ECO:0000256" key="3">
    <source>
        <dbReference type="ARBA" id="ARBA00022692"/>
    </source>
</evidence>
<dbReference type="GO" id="GO:0006950">
    <property type="term" value="P:response to stress"/>
    <property type="evidence" value="ECO:0007669"/>
    <property type="project" value="UniProtKB-ARBA"/>
</dbReference>
<proteinExistence type="inferred from homology"/>
<feature type="transmembrane region" description="Helical" evidence="7">
    <location>
        <begin position="120"/>
        <end position="142"/>
    </location>
</feature>
<accession>A0A4P6XJI3</accession>
<evidence type="ECO:0000256" key="2">
    <source>
        <dbReference type="ARBA" id="ARBA00008917"/>
    </source>
</evidence>
<organism evidence="8 9">
    <name type="scientific">Metschnikowia aff. pulcherrima</name>
    <dbReference type="NCBI Taxonomy" id="2163413"/>
    <lineage>
        <taxon>Eukaryota</taxon>
        <taxon>Fungi</taxon>
        <taxon>Dikarya</taxon>
        <taxon>Ascomycota</taxon>
        <taxon>Saccharomycotina</taxon>
        <taxon>Pichiomycetes</taxon>
        <taxon>Metschnikowiaceae</taxon>
        <taxon>Metschnikowia</taxon>
    </lineage>
</organism>
<keyword evidence="4 7" id="KW-0256">Endoplasmic reticulum</keyword>
<evidence type="ECO:0000256" key="7">
    <source>
        <dbReference type="RuleBase" id="RU363059"/>
    </source>
</evidence>
<sequence>MDRLNPLAIPLHPVTKIWVCAIGASAVAISMELISFTKLVFLPSRVFVEPWRLVTSFCFFGALLFTLVQYIIIIARTNNSLEENYLFRSENMPRQWVCQLDKDLNLNLKETLERNRTYDFAYFIAEIAFSIVAVVTVLSRWYDISASFFLLGPGLEKILLYILCRNTPGEHLQIMGISITAKYAPILTQFLEFLFSSELQKFSHSVRHDPYQAVTALLTSSLAQQTFLVFSIGHLWWYILHFYLKDVYNETSTKNREEWSRAFVAIKMNHFAGIDLLNLYRYLITPPWYYAITRKLLREQKESRGRLEGLAQSRIDHVEITAVTPENASDEELVDDDNYSELIDLVDGSSGARNSP</sequence>
<dbReference type="AlphaFoldDB" id="A0A4P6XJI3"/>
<evidence type="ECO:0000256" key="6">
    <source>
        <dbReference type="ARBA" id="ARBA00023136"/>
    </source>
</evidence>